<proteinExistence type="inferred from homology"/>
<comment type="caution">
    <text evidence="3">The sequence shown here is derived from an EMBL/GenBank/DDBJ whole genome shotgun (WGS) entry which is preliminary data.</text>
</comment>
<dbReference type="Gene3D" id="3.40.50.450">
    <property type="match status" value="1"/>
</dbReference>
<evidence type="ECO:0000313" key="4">
    <source>
        <dbReference type="Proteomes" id="UP000245133"/>
    </source>
</evidence>
<evidence type="ECO:0000313" key="3">
    <source>
        <dbReference type="EMBL" id="GBF50021.1"/>
    </source>
</evidence>
<dbReference type="Proteomes" id="UP000245133">
    <property type="component" value="Unassembled WGS sequence"/>
</dbReference>
<dbReference type="EMBL" id="BFBB01000003">
    <property type="protein sequence ID" value="GBF50021.1"/>
    <property type="molecule type" value="Genomic_DNA"/>
</dbReference>
<dbReference type="PANTHER" id="PTHR43022:SF1">
    <property type="entry name" value="PROTEIN SMF"/>
    <property type="match status" value="1"/>
</dbReference>
<dbReference type="OrthoDB" id="9785707at2"/>
<dbReference type="GO" id="GO:0009294">
    <property type="term" value="P:DNA-mediated transformation"/>
    <property type="evidence" value="ECO:0007669"/>
    <property type="project" value="InterPro"/>
</dbReference>
<dbReference type="Pfam" id="PF02481">
    <property type="entry name" value="DNA_processg_A"/>
    <property type="match status" value="1"/>
</dbReference>
<protein>
    <submittedName>
        <fullName evidence="3">DNA protecting protein DprA</fullName>
    </submittedName>
</protein>
<reference evidence="3 4" key="1">
    <citation type="submission" date="2018-02" db="EMBL/GenBank/DDBJ databases">
        <title>Novel Leptospira species isolated from soil and water in Japan.</title>
        <authorList>
            <person name="Nakao R."/>
            <person name="Masuzawa T."/>
        </authorList>
    </citation>
    <scope>NUCLEOTIDE SEQUENCE [LARGE SCALE GENOMIC DNA]</scope>
    <source>
        <strain evidence="3 4">YH101</strain>
    </source>
</reference>
<evidence type="ECO:0000259" key="2">
    <source>
        <dbReference type="Pfam" id="PF02481"/>
    </source>
</evidence>
<organism evidence="3 4">
    <name type="scientific">Leptospira ryugenii</name>
    <dbReference type="NCBI Taxonomy" id="1917863"/>
    <lineage>
        <taxon>Bacteria</taxon>
        <taxon>Pseudomonadati</taxon>
        <taxon>Spirochaetota</taxon>
        <taxon>Spirochaetia</taxon>
        <taxon>Leptospirales</taxon>
        <taxon>Leptospiraceae</taxon>
        <taxon>Leptospira</taxon>
    </lineage>
</organism>
<dbReference type="InterPro" id="IPR003488">
    <property type="entry name" value="DprA"/>
</dbReference>
<sequence>MYLESFFAQASVASFCHKTGIWRNNDSLDSLYQTCKNFFPRDRFTLLKARADSLAKSLLGQNFINIYSKAYPELLREIYDPPLVLSFIGDLSLFSLPKVAIVGTRKASPVSLLATKLLVERLGETSIPTLALVSGMAMGVDRQVFITAMDQGLAVIGLLGTSIQEEYPPSNRDLYKKVKAYQKHLLLTEYIHEQSPSPWTFPKRNRLISGLAPIVYIMESGKKSGTISTAHSALSQNREIVVFDHSLQYDNEGGRVLVSEGADVLNFEDLIEGKGQVIRSDVYPKKVLSFQEWQVYAKKETSFALQPELTPLGSGYIWKPFT</sequence>
<dbReference type="InterPro" id="IPR057666">
    <property type="entry name" value="DrpA_SLOG"/>
</dbReference>
<accession>A0A2P2DZG3</accession>
<comment type="similarity">
    <text evidence="1">Belongs to the DprA/Smf family.</text>
</comment>
<dbReference type="AlphaFoldDB" id="A0A2P2DZG3"/>
<gene>
    <name evidence="3" type="primary">dprA</name>
    <name evidence="3" type="ORF">LPTSP4_15420</name>
</gene>
<evidence type="ECO:0000256" key="1">
    <source>
        <dbReference type="ARBA" id="ARBA00006525"/>
    </source>
</evidence>
<keyword evidence="4" id="KW-1185">Reference proteome</keyword>
<dbReference type="SUPFAM" id="SSF102405">
    <property type="entry name" value="MCP/YpsA-like"/>
    <property type="match status" value="1"/>
</dbReference>
<dbReference type="PANTHER" id="PTHR43022">
    <property type="entry name" value="PROTEIN SMF"/>
    <property type="match status" value="1"/>
</dbReference>
<feature type="domain" description="Smf/DprA SLOG" evidence="2">
    <location>
        <begin position="63"/>
        <end position="271"/>
    </location>
</feature>
<name>A0A2P2DZG3_9LEPT</name>